<organism evidence="3 4">
    <name type="scientific">Listeria kieliensis</name>
    <dbReference type="NCBI Taxonomy" id="1621700"/>
    <lineage>
        <taxon>Bacteria</taxon>
        <taxon>Bacillati</taxon>
        <taxon>Bacillota</taxon>
        <taxon>Bacilli</taxon>
        <taxon>Bacillales</taxon>
        <taxon>Listeriaceae</taxon>
        <taxon>Listeria</taxon>
    </lineage>
</organism>
<feature type="transmembrane region" description="Helical" evidence="1">
    <location>
        <begin position="110"/>
        <end position="131"/>
    </location>
</feature>
<feature type="transmembrane region" description="Helical" evidence="1">
    <location>
        <begin position="86"/>
        <end position="103"/>
    </location>
</feature>
<dbReference type="PANTHER" id="PTHR28008:SF1">
    <property type="entry name" value="DOMAIN PROTEIN, PUTATIVE (AFU_ORTHOLOGUE AFUA_3G10980)-RELATED"/>
    <property type="match status" value="1"/>
</dbReference>
<dbReference type="RefSeq" id="WP_115751691.1">
    <property type="nucleotide sequence ID" value="NZ_LARY01000001.1"/>
</dbReference>
<reference evidence="4" key="1">
    <citation type="submission" date="2015-04" db="EMBL/GenBank/DDBJ databases">
        <authorList>
            <person name="Schardt J."/>
            <person name="Mueller-Herbst S."/>
            <person name="Scherer S."/>
            <person name="Huptas C."/>
        </authorList>
    </citation>
    <scope>NUCLEOTIDE SEQUENCE [LARGE SCALE GENOMIC DNA]</scope>
    <source>
        <strain evidence="4">Kiel-L1</strain>
    </source>
</reference>
<dbReference type="AlphaFoldDB" id="A0A3D8TT81"/>
<keyword evidence="4" id="KW-1185">Reference proteome</keyword>
<gene>
    <name evidence="3" type="ORF">UR08_00325</name>
</gene>
<evidence type="ECO:0000259" key="2">
    <source>
        <dbReference type="Pfam" id="PF04892"/>
    </source>
</evidence>
<dbReference type="InterPro" id="IPR006976">
    <property type="entry name" value="VanZ-like"/>
</dbReference>
<dbReference type="EMBL" id="LARY01000001">
    <property type="protein sequence ID" value="RDX02032.1"/>
    <property type="molecule type" value="Genomic_DNA"/>
</dbReference>
<accession>A0A3D8TT81</accession>
<sequence length="173" mass="19532">MLKTKKFWIIVSFACVLLIMGTLLKSSSQTYDEQSLVPMMDKVLAGKPFEGALSHVSFMYAGEEVSISNLGYSKFLEFFIRKGAHFMTYFVMGAGLFAGIYLLKGRKRLAFLVALLVPLLFAASDEIHQHFTGGRTPLVQDVILDFCGATVGTLICFWLFRHFKKRKNNRRTA</sequence>
<feature type="transmembrane region" description="Helical" evidence="1">
    <location>
        <begin position="143"/>
        <end position="160"/>
    </location>
</feature>
<evidence type="ECO:0000313" key="3">
    <source>
        <dbReference type="EMBL" id="RDX02032.1"/>
    </source>
</evidence>
<keyword evidence="1" id="KW-1133">Transmembrane helix</keyword>
<evidence type="ECO:0000313" key="4">
    <source>
        <dbReference type="Proteomes" id="UP000257055"/>
    </source>
</evidence>
<dbReference type="Pfam" id="PF04892">
    <property type="entry name" value="VanZ"/>
    <property type="match status" value="1"/>
</dbReference>
<comment type="caution">
    <text evidence="3">The sequence shown here is derived from an EMBL/GenBank/DDBJ whole genome shotgun (WGS) entry which is preliminary data.</text>
</comment>
<dbReference type="PIRSF" id="PIRSF019083">
    <property type="entry name" value="UCP019083_VanZ"/>
    <property type="match status" value="1"/>
</dbReference>
<keyword evidence="1" id="KW-0812">Transmembrane</keyword>
<keyword evidence="1" id="KW-0472">Membrane</keyword>
<evidence type="ECO:0000256" key="1">
    <source>
        <dbReference type="SAM" id="Phobius"/>
    </source>
</evidence>
<dbReference type="Proteomes" id="UP000257055">
    <property type="component" value="Unassembled WGS sequence"/>
</dbReference>
<dbReference type="PANTHER" id="PTHR28008">
    <property type="entry name" value="DOMAIN PROTEIN, PUTATIVE (AFU_ORTHOLOGUE AFUA_3G10980)-RELATED"/>
    <property type="match status" value="1"/>
</dbReference>
<name>A0A3D8TT81_9LIST</name>
<feature type="domain" description="VanZ-like" evidence="2">
    <location>
        <begin position="15"/>
        <end position="159"/>
    </location>
</feature>
<dbReference type="NCBIfam" id="NF037970">
    <property type="entry name" value="vanZ_1"/>
    <property type="match status" value="1"/>
</dbReference>
<protein>
    <submittedName>
        <fullName evidence="3">Membrane protein</fullName>
    </submittedName>
</protein>
<dbReference type="InterPro" id="IPR016747">
    <property type="entry name" value="Phosphotransbutyrylase"/>
</dbReference>
<proteinExistence type="predicted"/>